<evidence type="ECO:0000256" key="5">
    <source>
        <dbReference type="ARBA" id="ARBA00047686"/>
    </source>
</evidence>
<evidence type="ECO:0000313" key="7">
    <source>
        <dbReference type="EMBL" id="MFG6271623.1"/>
    </source>
</evidence>
<comment type="similarity">
    <text evidence="1">Belongs to the dUTPase family.</text>
</comment>
<evidence type="ECO:0000256" key="2">
    <source>
        <dbReference type="ARBA" id="ARBA00012379"/>
    </source>
</evidence>
<dbReference type="PANTHER" id="PTHR11241:SF0">
    <property type="entry name" value="DEOXYURIDINE 5'-TRIPHOSPHATE NUCLEOTIDOHYDROLASE"/>
    <property type="match status" value="1"/>
</dbReference>
<dbReference type="Proteomes" id="UP001605989">
    <property type="component" value="Unassembled WGS sequence"/>
</dbReference>
<proteinExistence type="inferred from homology"/>
<protein>
    <recommendedName>
        <fullName evidence="2">dUTP diphosphatase</fullName>
        <ecNumber evidence="2">3.6.1.23</ecNumber>
    </recommendedName>
</protein>
<dbReference type="InterPro" id="IPR008181">
    <property type="entry name" value="dUTPase"/>
</dbReference>
<name>A0ABW7DKR8_9FIRM</name>
<dbReference type="RefSeq" id="WP_113855895.1">
    <property type="nucleotide sequence ID" value="NZ_CP011940.1"/>
</dbReference>
<reference evidence="7 8" key="1">
    <citation type="submission" date="2024-10" db="EMBL/GenBank/DDBJ databases">
        <authorList>
            <person name="Sang B.-I."/>
            <person name="Prabhaharan D."/>
        </authorList>
    </citation>
    <scope>NUCLEOTIDE SEQUENCE [LARGE SCALE GENOMIC DNA]</scope>
    <source>
        <strain evidence="7 8">MH</strain>
    </source>
</reference>
<dbReference type="GO" id="GO:0004170">
    <property type="term" value="F:dUTP diphosphatase activity"/>
    <property type="evidence" value="ECO:0007669"/>
    <property type="project" value="UniProtKB-EC"/>
</dbReference>
<sequence>MQVRIKKWLDNYGTEDVKLPLITDGNACFDFYAPEKVVIYPGETGVLVGTGVAFEIPKGYHMKLFMRSSYGAHRKLRQSNCVGIIDSSYRGEVKGLFDNVGDLPEIIEKGERFMQGLIEKNVEIEFKEVDTLTETQRGSGGFGSTGR</sequence>
<feature type="domain" description="dUTPase-like" evidence="6">
    <location>
        <begin position="23"/>
        <end position="146"/>
    </location>
</feature>
<dbReference type="NCBIfam" id="NF001862">
    <property type="entry name" value="PRK00601.1"/>
    <property type="match status" value="1"/>
</dbReference>
<dbReference type="InterPro" id="IPR029054">
    <property type="entry name" value="dUTPase-like"/>
</dbReference>
<keyword evidence="4" id="KW-0546">Nucleotide metabolism</keyword>
<dbReference type="PANTHER" id="PTHR11241">
    <property type="entry name" value="DEOXYURIDINE 5'-TRIPHOSPHATE NUCLEOTIDOHYDROLASE"/>
    <property type="match status" value="1"/>
</dbReference>
<dbReference type="EC" id="3.6.1.23" evidence="2"/>
<dbReference type="EMBL" id="JBIEKR010000001">
    <property type="protein sequence ID" value="MFG6271623.1"/>
    <property type="molecule type" value="Genomic_DNA"/>
</dbReference>
<evidence type="ECO:0000256" key="3">
    <source>
        <dbReference type="ARBA" id="ARBA00022801"/>
    </source>
</evidence>
<organism evidence="7 8">
    <name type="scientific">Megasphaera hexanoica</name>
    <dbReference type="NCBI Taxonomy" id="1675036"/>
    <lineage>
        <taxon>Bacteria</taxon>
        <taxon>Bacillati</taxon>
        <taxon>Bacillota</taxon>
        <taxon>Negativicutes</taxon>
        <taxon>Veillonellales</taxon>
        <taxon>Veillonellaceae</taxon>
        <taxon>Megasphaera</taxon>
    </lineage>
</organism>
<dbReference type="Pfam" id="PF00692">
    <property type="entry name" value="dUTPase"/>
    <property type="match status" value="1"/>
</dbReference>
<accession>A0ABW7DKR8</accession>
<keyword evidence="3 7" id="KW-0378">Hydrolase</keyword>
<gene>
    <name evidence="7" type="primary">dut</name>
    <name evidence="7" type="ORF">ACGTZG_00285</name>
</gene>
<evidence type="ECO:0000256" key="1">
    <source>
        <dbReference type="ARBA" id="ARBA00006581"/>
    </source>
</evidence>
<keyword evidence="8" id="KW-1185">Reference proteome</keyword>
<comment type="catalytic activity">
    <reaction evidence="5">
        <text>dUTP + H2O = dUMP + diphosphate + H(+)</text>
        <dbReference type="Rhea" id="RHEA:10248"/>
        <dbReference type="ChEBI" id="CHEBI:15377"/>
        <dbReference type="ChEBI" id="CHEBI:15378"/>
        <dbReference type="ChEBI" id="CHEBI:33019"/>
        <dbReference type="ChEBI" id="CHEBI:61555"/>
        <dbReference type="ChEBI" id="CHEBI:246422"/>
        <dbReference type="EC" id="3.6.1.23"/>
    </reaction>
</comment>
<evidence type="ECO:0000256" key="4">
    <source>
        <dbReference type="ARBA" id="ARBA00023080"/>
    </source>
</evidence>
<dbReference type="CDD" id="cd07557">
    <property type="entry name" value="trimeric_dUTPase"/>
    <property type="match status" value="1"/>
</dbReference>
<dbReference type="NCBIfam" id="TIGR00576">
    <property type="entry name" value="dut"/>
    <property type="match status" value="1"/>
</dbReference>
<dbReference type="InterPro" id="IPR036157">
    <property type="entry name" value="dUTPase-like_sf"/>
</dbReference>
<evidence type="ECO:0000313" key="8">
    <source>
        <dbReference type="Proteomes" id="UP001605989"/>
    </source>
</evidence>
<comment type="caution">
    <text evidence="7">The sequence shown here is derived from an EMBL/GenBank/DDBJ whole genome shotgun (WGS) entry which is preliminary data.</text>
</comment>
<dbReference type="Gene3D" id="2.70.40.10">
    <property type="match status" value="1"/>
</dbReference>
<evidence type="ECO:0000259" key="6">
    <source>
        <dbReference type="Pfam" id="PF00692"/>
    </source>
</evidence>
<dbReference type="SUPFAM" id="SSF51283">
    <property type="entry name" value="dUTPase-like"/>
    <property type="match status" value="1"/>
</dbReference>
<dbReference type="InterPro" id="IPR033704">
    <property type="entry name" value="dUTPase_trimeric"/>
</dbReference>